<organism evidence="4 5">
    <name type="scientific">Lancefieldella rimae</name>
    <dbReference type="NCBI Taxonomy" id="1383"/>
    <lineage>
        <taxon>Bacteria</taxon>
        <taxon>Bacillati</taxon>
        <taxon>Actinomycetota</taxon>
        <taxon>Coriobacteriia</taxon>
        <taxon>Coriobacteriales</taxon>
        <taxon>Atopobiaceae</taxon>
        <taxon>Lancefieldella</taxon>
    </lineage>
</organism>
<evidence type="ECO:0000256" key="2">
    <source>
        <dbReference type="SAM" id="MobiDB-lite"/>
    </source>
</evidence>
<evidence type="ECO:0000256" key="1">
    <source>
        <dbReference type="ARBA" id="ARBA00022801"/>
    </source>
</evidence>
<feature type="transmembrane region" description="Helical" evidence="3">
    <location>
        <begin position="56"/>
        <end position="77"/>
    </location>
</feature>
<comment type="caution">
    <text evidence="4">The sequence shown here is derived from an EMBL/GenBank/DDBJ whole genome shotgun (WGS) entry which is preliminary data.</text>
</comment>
<dbReference type="InterPro" id="IPR009835">
    <property type="entry name" value="SrtB"/>
</dbReference>
<gene>
    <name evidence="4" type="ORF">IV60_GL000687</name>
</gene>
<keyword evidence="1" id="KW-0378">Hydrolase</keyword>
<keyword evidence="3" id="KW-0812">Transmembrane</keyword>
<keyword evidence="3" id="KW-1133">Transmembrane helix</keyword>
<dbReference type="InterPro" id="IPR005754">
    <property type="entry name" value="Sortase"/>
</dbReference>
<dbReference type="EMBL" id="JQCP01000002">
    <property type="protein sequence ID" value="KRO02260.1"/>
    <property type="molecule type" value="Genomic_DNA"/>
</dbReference>
<accession>A0ABR5PZY7</accession>
<keyword evidence="5" id="KW-1185">Reference proteome</keyword>
<keyword evidence="3" id="KW-0472">Membrane</keyword>
<dbReference type="Proteomes" id="UP000051927">
    <property type="component" value="Unassembled WGS sequence"/>
</dbReference>
<reference evidence="4 5" key="1">
    <citation type="journal article" date="2015" name="Genome Announc.">
        <title>Expanding the biotechnology potential of lactobacilli through comparative genomics of 213 strains and associated genera.</title>
        <authorList>
            <person name="Sun Z."/>
            <person name="Harris H.M."/>
            <person name="McCann A."/>
            <person name="Guo C."/>
            <person name="Argimon S."/>
            <person name="Zhang W."/>
            <person name="Yang X."/>
            <person name="Jeffery I.B."/>
            <person name="Cooney J.C."/>
            <person name="Kagawa T.F."/>
            <person name="Liu W."/>
            <person name="Song Y."/>
            <person name="Salvetti E."/>
            <person name="Wrobel A."/>
            <person name="Rasinkangas P."/>
            <person name="Parkhill J."/>
            <person name="Rea M.C."/>
            <person name="O'Sullivan O."/>
            <person name="Ritari J."/>
            <person name="Douillard F.P."/>
            <person name="Paul Ross R."/>
            <person name="Yang R."/>
            <person name="Briner A.E."/>
            <person name="Felis G.E."/>
            <person name="de Vos W.M."/>
            <person name="Barrangou R."/>
            <person name="Klaenhammer T.R."/>
            <person name="Caufield P.W."/>
            <person name="Cui Y."/>
            <person name="Zhang H."/>
            <person name="O'Toole P.W."/>
        </authorList>
    </citation>
    <scope>NUCLEOTIDE SEQUENCE [LARGE SCALE GENOMIC DNA]</scope>
    <source>
        <strain evidence="4 5">DSM 7090</strain>
    </source>
</reference>
<sequence>MSETRGRHFAGQEDSTIQRTSASGVTQPKSAVPNCKNARDKKKDSKKKGAKKQRHVVSVILLLLGILLIAAAGVLFVKSQWDYHQQDVINEELAQYATVPENNVEEAPGIDWAGLRAINKEVVGWIQIPNSPVNYPVYQTTDNEHYLHTNAKGEYSVGGQIFMDHENDPSGLVDQQTILYGHHMRNGSMFQYIGKMNDKSVFDSVTTIWYETPEKKYELVPLFIYHANEDDESIRQFNFSSKEEFHEYLLQKLNMSVNARSDAADIIARTDHVMTLITCNYSDQYGRAALVCVQKSDIQK</sequence>
<dbReference type="SUPFAM" id="SSF63817">
    <property type="entry name" value="Sortase"/>
    <property type="match status" value="1"/>
</dbReference>
<name>A0ABR5PZY7_9ACTN</name>
<dbReference type="InterPro" id="IPR023365">
    <property type="entry name" value="Sortase_dom-sf"/>
</dbReference>
<feature type="region of interest" description="Disordered" evidence="2">
    <location>
        <begin position="1"/>
        <end position="50"/>
    </location>
</feature>
<protein>
    <submittedName>
        <fullName evidence="4">Sortase, SrtB family</fullName>
    </submittedName>
</protein>
<evidence type="ECO:0000256" key="3">
    <source>
        <dbReference type="SAM" id="Phobius"/>
    </source>
</evidence>
<proteinExistence type="predicted"/>
<evidence type="ECO:0000313" key="4">
    <source>
        <dbReference type="EMBL" id="KRO02260.1"/>
    </source>
</evidence>
<dbReference type="NCBIfam" id="TIGR03064">
    <property type="entry name" value="sortase_srtB"/>
    <property type="match status" value="1"/>
</dbReference>
<dbReference type="Gene3D" id="2.40.260.10">
    <property type="entry name" value="Sortase"/>
    <property type="match status" value="1"/>
</dbReference>
<evidence type="ECO:0000313" key="5">
    <source>
        <dbReference type="Proteomes" id="UP000051927"/>
    </source>
</evidence>
<dbReference type="Pfam" id="PF04203">
    <property type="entry name" value="Sortase"/>
    <property type="match status" value="1"/>
</dbReference>
<dbReference type="CDD" id="cd05826">
    <property type="entry name" value="Sortase_B"/>
    <property type="match status" value="1"/>
</dbReference>
<feature type="compositionally biased region" description="Polar residues" evidence="2">
    <location>
        <begin position="13"/>
        <end position="29"/>
    </location>
</feature>
<dbReference type="GeneID" id="84904490"/>
<dbReference type="RefSeq" id="WP_003149066.1">
    <property type="nucleotide sequence ID" value="NZ_CAUUKP010000010.1"/>
</dbReference>